<feature type="compositionally biased region" description="Pro residues" evidence="1">
    <location>
        <begin position="151"/>
        <end position="169"/>
    </location>
</feature>
<reference evidence="2 3" key="1">
    <citation type="journal article" date="2019" name="Appl. Microbiol. Biotechnol.">
        <title>Genome sequence of Isaria javanica and comparative genome analysis insights into family S53 peptidase evolution in fungal entomopathogens.</title>
        <authorList>
            <person name="Lin R."/>
            <person name="Zhang X."/>
            <person name="Xin B."/>
            <person name="Zou M."/>
            <person name="Gao Y."/>
            <person name="Qin F."/>
            <person name="Hu Q."/>
            <person name="Xie B."/>
            <person name="Cheng X."/>
        </authorList>
    </citation>
    <scope>NUCLEOTIDE SEQUENCE [LARGE SCALE GENOMIC DNA]</scope>
    <source>
        <strain evidence="2 3">IJ1G</strain>
    </source>
</reference>
<evidence type="ECO:0000313" key="2">
    <source>
        <dbReference type="EMBL" id="TQW01133.1"/>
    </source>
</evidence>
<feature type="region of interest" description="Disordered" evidence="1">
    <location>
        <begin position="143"/>
        <end position="170"/>
    </location>
</feature>
<dbReference type="PANTHER" id="PTHR23330">
    <property type="entry name" value="P300 TRANSCRIPTIONAL COFACTOR JMY-RELATED"/>
    <property type="match status" value="1"/>
</dbReference>
<evidence type="ECO:0000313" key="3">
    <source>
        <dbReference type="Proteomes" id="UP000315783"/>
    </source>
</evidence>
<sequence length="349" mass="37185">MQNTSSKNNKISRECSSGRAAVDSQQKRLDVATFYRLDNHSTAPNSQSTPIQENDLPPSYESLYPPWASIESSPPPYQSLPPPPPAYEPLPSPPPYSSLFIPPSPSSPPPLPPPPYSARSSSFICSSCSSLRTILPSLSTLLSSVGSGLSSPPPPPPQPPSPPATPPPTTRFLVYHARYYGTTTAAAAADHGDSSQDRHTLFILTNPGSQDPTARGIHLGMAGGHHQRRRYRPGRGPQLYETPGDTPENTPRLRESTLLGSVAAGDLGALEGVCRQAHSDAFPVPARGGAARKRQPLERQPCRVLLYTVDAPPPPYGNGHAAEPLASPSQEWVAAVIMLAQHGGLLLGY</sequence>
<comment type="caution">
    <text evidence="2">The sequence shown here is derived from an EMBL/GenBank/DDBJ whole genome shotgun (WGS) entry which is preliminary data.</text>
</comment>
<keyword evidence="3" id="KW-1185">Reference proteome</keyword>
<dbReference type="EMBL" id="SPUK01000001">
    <property type="protein sequence ID" value="TQW01133.1"/>
    <property type="molecule type" value="Genomic_DNA"/>
</dbReference>
<proteinExistence type="predicted"/>
<dbReference type="OrthoDB" id="4870696at2759"/>
<dbReference type="STRING" id="43265.A0A545VHD5"/>
<evidence type="ECO:0000256" key="1">
    <source>
        <dbReference type="SAM" id="MobiDB-lite"/>
    </source>
</evidence>
<organism evidence="2 3">
    <name type="scientific">Cordyceps javanica</name>
    <dbReference type="NCBI Taxonomy" id="43265"/>
    <lineage>
        <taxon>Eukaryota</taxon>
        <taxon>Fungi</taxon>
        <taxon>Dikarya</taxon>
        <taxon>Ascomycota</taxon>
        <taxon>Pezizomycotina</taxon>
        <taxon>Sordariomycetes</taxon>
        <taxon>Hypocreomycetidae</taxon>
        <taxon>Hypocreales</taxon>
        <taxon>Cordycipitaceae</taxon>
        <taxon>Cordyceps</taxon>
    </lineage>
</organism>
<dbReference type="Proteomes" id="UP000315783">
    <property type="component" value="Unassembled WGS sequence"/>
</dbReference>
<dbReference type="AlphaFoldDB" id="A0A545VHD5"/>
<name>A0A545VHD5_9HYPO</name>
<feature type="region of interest" description="Disordered" evidence="1">
    <location>
        <begin position="222"/>
        <end position="251"/>
    </location>
</feature>
<gene>
    <name evidence="2" type="ORF">IF1G_01064</name>
</gene>
<feature type="compositionally biased region" description="Polar residues" evidence="1">
    <location>
        <begin position="40"/>
        <end position="52"/>
    </location>
</feature>
<dbReference type="PRINTS" id="PR01217">
    <property type="entry name" value="PRICHEXTENSN"/>
</dbReference>
<accession>A0A545VHD5</accession>
<protein>
    <submittedName>
        <fullName evidence="2">Uncharacterized protein</fullName>
    </submittedName>
</protein>
<feature type="compositionally biased region" description="Pro residues" evidence="1">
    <location>
        <begin position="73"/>
        <end position="116"/>
    </location>
</feature>
<dbReference type="PANTHER" id="PTHR23330:SF9">
    <property type="entry name" value="PROLINE-RICH PROTEIN 11"/>
    <property type="match status" value="1"/>
</dbReference>
<feature type="region of interest" description="Disordered" evidence="1">
    <location>
        <begin position="1"/>
        <end position="116"/>
    </location>
</feature>